<evidence type="ECO:0000256" key="2">
    <source>
        <dbReference type="ARBA" id="ARBA00006737"/>
    </source>
</evidence>
<evidence type="ECO:0000313" key="12">
    <source>
        <dbReference type="Proteomes" id="UP001190700"/>
    </source>
</evidence>
<dbReference type="InterPro" id="IPR009290">
    <property type="entry name" value="Radial_spoke_3"/>
</dbReference>
<evidence type="ECO:0000256" key="1">
    <source>
        <dbReference type="ARBA" id="ARBA00004611"/>
    </source>
</evidence>
<evidence type="ECO:0000256" key="3">
    <source>
        <dbReference type="ARBA" id="ARBA00022490"/>
    </source>
</evidence>
<feature type="region of interest" description="Disordered" evidence="10">
    <location>
        <begin position="67"/>
        <end position="86"/>
    </location>
</feature>
<dbReference type="GO" id="GO:0005840">
    <property type="term" value="C:ribosome"/>
    <property type="evidence" value="ECO:0007669"/>
    <property type="project" value="UniProtKB-KW"/>
</dbReference>
<dbReference type="PANTHER" id="PTHR21648">
    <property type="entry name" value="FLAGELLAR RADIAL SPOKE PROTEIN 3"/>
    <property type="match status" value="1"/>
</dbReference>
<organism evidence="11 12">
    <name type="scientific">Cymbomonas tetramitiformis</name>
    <dbReference type="NCBI Taxonomy" id="36881"/>
    <lineage>
        <taxon>Eukaryota</taxon>
        <taxon>Viridiplantae</taxon>
        <taxon>Chlorophyta</taxon>
        <taxon>Pyramimonadophyceae</taxon>
        <taxon>Pyramimonadales</taxon>
        <taxon>Pyramimonadaceae</taxon>
        <taxon>Cymbomonas</taxon>
    </lineage>
</organism>
<dbReference type="GO" id="GO:0005929">
    <property type="term" value="C:cilium"/>
    <property type="evidence" value="ECO:0007669"/>
    <property type="project" value="TreeGrafter"/>
</dbReference>
<keyword evidence="4" id="KW-0597">Phosphoprotein</keyword>
<sequence length="484" mass="54161">MVAASAEAGGDTYTFATEPRPVKNRKKPKFREPQPDDEALPANIMFDRRVIRGNTYAAQILPAAPPAAGLSTTKKSGPRAPGTPRAVEGRRHIDVQTDSFLEELTDTVPERDVNTQTDPFMDRPPTPLFIPMKIGVDVDTQIEVGDLFDFDFEVEPILEVLVGKTLEQGLMEVMEEEELAAMRAHQEHFEQIRNAELVATQRMEAAEKRKIEEKERRLAQERERLEREKQVREKVAAQTFARGYLTGLVGNVFDKLYEAGYFYDPVEREVEQEFMPWLQKEVGACISKDAVARATVDAIITEALIRDNKEKDAAEAARLKEKAEKQADAEAAEKARIAAEEAAKVANDALVHKILFDLSLVTEETFEATKAALTPPPPTDEQILEKALADEILTEEAIREKGELEAEAPLPGATQILHEMELMEEEKFEELKKALTLPDPTEEEILDKLFTDATITKEAVQEALAYAILGSNSWMQDPNYVEGS</sequence>
<keyword evidence="9" id="KW-0175">Coiled coil</keyword>
<gene>
    <name evidence="11" type="ORF">CYMTET_18696</name>
</gene>
<keyword evidence="11" id="KW-0687">Ribonucleoprotein</keyword>
<keyword evidence="12" id="KW-1185">Reference proteome</keyword>
<comment type="caution">
    <text evidence="11">The sequence shown here is derived from an EMBL/GenBank/DDBJ whole genome shotgun (WGS) entry which is preliminary data.</text>
</comment>
<keyword evidence="3" id="KW-0963">Cytoplasm</keyword>
<name>A0AAE0G7X5_9CHLO</name>
<evidence type="ECO:0000256" key="8">
    <source>
        <dbReference type="ARBA" id="ARBA00023273"/>
    </source>
</evidence>
<keyword evidence="11" id="KW-0689">Ribosomal protein</keyword>
<keyword evidence="6" id="KW-0969">Cilium</keyword>
<feature type="coiled-coil region" evidence="9">
    <location>
        <begin position="306"/>
        <end position="349"/>
    </location>
</feature>
<comment type="subcellular location">
    <subcellularLocation>
        <location evidence="1">Cytoplasm</location>
        <location evidence="1">Cytoskeleton</location>
        <location evidence="1">Flagellum axoneme</location>
    </subcellularLocation>
</comment>
<dbReference type="PANTHER" id="PTHR21648:SF0">
    <property type="entry name" value="RADIAL SPOKE HEAD PROTEIN 3 HOMOLOG"/>
    <property type="match status" value="1"/>
</dbReference>
<keyword evidence="7" id="KW-0206">Cytoskeleton</keyword>
<keyword evidence="5" id="KW-0282">Flagellum</keyword>
<comment type="similarity">
    <text evidence="2">Belongs to the flagellar radial spoke RSP3 family.</text>
</comment>
<dbReference type="AlphaFoldDB" id="A0AAE0G7X5"/>
<evidence type="ECO:0000256" key="4">
    <source>
        <dbReference type="ARBA" id="ARBA00022553"/>
    </source>
</evidence>
<evidence type="ECO:0000256" key="5">
    <source>
        <dbReference type="ARBA" id="ARBA00022846"/>
    </source>
</evidence>
<evidence type="ECO:0000256" key="6">
    <source>
        <dbReference type="ARBA" id="ARBA00023069"/>
    </source>
</evidence>
<evidence type="ECO:0000256" key="9">
    <source>
        <dbReference type="SAM" id="Coils"/>
    </source>
</evidence>
<feature type="coiled-coil region" evidence="9">
    <location>
        <begin position="202"/>
        <end position="238"/>
    </location>
</feature>
<dbReference type="EMBL" id="LGRX02008664">
    <property type="protein sequence ID" value="KAK3273042.1"/>
    <property type="molecule type" value="Genomic_DNA"/>
</dbReference>
<accession>A0AAE0G7X5</accession>
<evidence type="ECO:0000313" key="11">
    <source>
        <dbReference type="EMBL" id="KAK3273042.1"/>
    </source>
</evidence>
<feature type="region of interest" description="Disordered" evidence="10">
    <location>
        <begin position="1"/>
        <end position="39"/>
    </location>
</feature>
<proteinExistence type="inferred from homology"/>
<keyword evidence="8" id="KW-0966">Cell projection</keyword>
<reference evidence="11 12" key="1">
    <citation type="journal article" date="2015" name="Genome Biol. Evol.">
        <title>Comparative Genomics of a Bacterivorous Green Alga Reveals Evolutionary Causalities and Consequences of Phago-Mixotrophic Mode of Nutrition.</title>
        <authorList>
            <person name="Burns J.A."/>
            <person name="Paasch A."/>
            <person name="Narechania A."/>
            <person name="Kim E."/>
        </authorList>
    </citation>
    <scope>NUCLEOTIDE SEQUENCE [LARGE SCALE GENOMIC DNA]</scope>
    <source>
        <strain evidence="11 12">PLY_AMNH</strain>
    </source>
</reference>
<protein>
    <submittedName>
        <fullName evidence="11">40S ribosomal protein S1</fullName>
    </submittedName>
</protein>
<dbReference type="Proteomes" id="UP001190700">
    <property type="component" value="Unassembled WGS sequence"/>
</dbReference>
<evidence type="ECO:0000256" key="7">
    <source>
        <dbReference type="ARBA" id="ARBA00023212"/>
    </source>
</evidence>
<dbReference type="Pfam" id="PF06098">
    <property type="entry name" value="Radial_spoke_3"/>
    <property type="match status" value="1"/>
</dbReference>
<evidence type="ECO:0000256" key="10">
    <source>
        <dbReference type="SAM" id="MobiDB-lite"/>
    </source>
</evidence>